<reference evidence="1" key="1">
    <citation type="submission" date="2015-04" db="EMBL/GenBank/DDBJ databases">
        <authorList>
            <person name="Syromyatnikov M.Y."/>
            <person name="Popov V.N."/>
        </authorList>
    </citation>
    <scope>NUCLEOTIDE SEQUENCE</scope>
    <source>
        <strain evidence="1">MO-1</strain>
    </source>
</reference>
<gene>
    <name evidence="1" type="ORF">MAGMO_0999</name>
</gene>
<accession>A0A1S7LGJ0</accession>
<dbReference type="GO" id="GO:0000160">
    <property type="term" value="P:phosphorelay signal transduction system"/>
    <property type="evidence" value="ECO:0007669"/>
    <property type="project" value="InterPro"/>
</dbReference>
<evidence type="ECO:0008006" key="2">
    <source>
        <dbReference type="Google" id="ProtNLM"/>
    </source>
</evidence>
<dbReference type="SUPFAM" id="SSF47226">
    <property type="entry name" value="Histidine-containing phosphotransfer domain, HPT domain"/>
    <property type="match status" value="1"/>
</dbReference>
<evidence type="ECO:0000313" key="1">
    <source>
        <dbReference type="EMBL" id="CRH05197.1"/>
    </source>
</evidence>
<dbReference type="AlphaFoldDB" id="A0A1S7LGJ0"/>
<proteinExistence type="predicted"/>
<dbReference type="InterPro" id="IPR036641">
    <property type="entry name" value="HPT_dom_sf"/>
</dbReference>
<dbReference type="Gene3D" id="1.20.120.160">
    <property type="entry name" value="HPT domain"/>
    <property type="match status" value="1"/>
</dbReference>
<protein>
    <recommendedName>
        <fullName evidence="2">HPt domain-containing protein</fullName>
    </recommendedName>
</protein>
<organism evidence="1">
    <name type="scientific">Magnetococcus massalia (strain MO-1)</name>
    <dbReference type="NCBI Taxonomy" id="451514"/>
    <lineage>
        <taxon>Bacteria</taxon>
        <taxon>Pseudomonadati</taxon>
        <taxon>Pseudomonadota</taxon>
        <taxon>Magnetococcia</taxon>
        <taxon>Magnetococcales</taxon>
        <taxon>Magnetococcaceae</taxon>
        <taxon>Magnetococcus</taxon>
    </lineage>
</organism>
<name>A0A1S7LGJ0_MAGMO</name>
<dbReference type="EMBL" id="LO017727">
    <property type="protein sequence ID" value="CRH05197.1"/>
    <property type="molecule type" value="Genomic_DNA"/>
</dbReference>
<sequence length="134" mass="14948">MSADSIIDSQALRALFKHECSQRLQAFSLALAATVQTMDDPDVWDKLHQELDSLANGARTVNDAETELLGRRLATMARMARDHAALRNPALDILFRAVTAIQCHCLEKEGDACLLSAHSYENLLKKVDRLEFKP</sequence>